<reference evidence="3" key="1">
    <citation type="submission" date="2009-08" db="EMBL/GenBank/DDBJ databases">
        <title>The complete genome of Chitinophaga pinensis DSM 2588.</title>
        <authorList>
            <consortium name="US DOE Joint Genome Institute (JGI-PGF)"/>
            <person name="Lucas S."/>
            <person name="Copeland A."/>
            <person name="Lapidus A."/>
            <person name="Glavina del Rio T."/>
            <person name="Dalin E."/>
            <person name="Tice H."/>
            <person name="Bruce D."/>
            <person name="Goodwin L."/>
            <person name="Pitluck S."/>
            <person name="Kyrpides N."/>
            <person name="Mavromatis K."/>
            <person name="Ivanova N."/>
            <person name="Mikhailova N."/>
            <person name="Sims D."/>
            <person name="Meinche L."/>
            <person name="Brettin T."/>
            <person name="Detter J.C."/>
            <person name="Han C."/>
            <person name="Larimer F."/>
            <person name="Land M."/>
            <person name="Hauser L."/>
            <person name="Markowitz V."/>
            <person name="Cheng J.-F."/>
            <person name="Hugenholtz P."/>
            <person name="Woyke T."/>
            <person name="Wu D."/>
            <person name="Spring S."/>
            <person name="Klenk H.-P."/>
            <person name="Eisen J.A."/>
        </authorList>
    </citation>
    <scope>NUCLEOTIDE SEQUENCE [LARGE SCALE GENOMIC DNA]</scope>
    <source>
        <strain evidence="3">ATCC 43595 / DSM 2588 / LMG 13176 / NBRC 15968 / NCIMB 11800 / UQM 2034</strain>
    </source>
</reference>
<dbReference type="PANTHER" id="PTHR41252">
    <property type="entry name" value="BLR2505 PROTEIN"/>
    <property type="match status" value="1"/>
</dbReference>
<dbReference type="InterPro" id="IPR037401">
    <property type="entry name" value="SnoaL-like"/>
</dbReference>
<dbReference type="PANTHER" id="PTHR41252:SF1">
    <property type="entry name" value="BLR2505 PROTEIN"/>
    <property type="match status" value="1"/>
</dbReference>
<dbReference type="GO" id="GO:0016853">
    <property type="term" value="F:isomerase activity"/>
    <property type="evidence" value="ECO:0007669"/>
    <property type="project" value="UniProtKB-KW"/>
</dbReference>
<name>A0A979G6T9_CHIPD</name>
<dbReference type="AlphaFoldDB" id="A0A979G6T9"/>
<reference evidence="2 3" key="2">
    <citation type="journal article" date="2010" name="Stand. Genomic Sci.">
        <title>Complete genome sequence of Chitinophaga pinensis type strain (UQM 2034).</title>
        <authorList>
            <person name="Glavina Del Rio T."/>
            <person name="Abt B."/>
            <person name="Spring S."/>
            <person name="Lapidus A."/>
            <person name="Nolan M."/>
            <person name="Tice H."/>
            <person name="Copeland A."/>
            <person name="Cheng J.F."/>
            <person name="Chen F."/>
            <person name="Bruce D."/>
            <person name="Goodwin L."/>
            <person name="Pitluck S."/>
            <person name="Ivanova N."/>
            <person name="Mavromatis K."/>
            <person name="Mikhailova N."/>
            <person name="Pati A."/>
            <person name="Chen A."/>
            <person name="Palaniappan K."/>
            <person name="Land M."/>
            <person name="Hauser L."/>
            <person name="Chang Y.J."/>
            <person name="Jeffries C.D."/>
            <person name="Chain P."/>
            <person name="Saunders E."/>
            <person name="Detter J.C."/>
            <person name="Brettin T."/>
            <person name="Rohde M."/>
            <person name="Goker M."/>
            <person name="Bristow J."/>
            <person name="Eisen J.A."/>
            <person name="Markowitz V."/>
            <person name="Hugenholtz P."/>
            <person name="Kyrpides N.C."/>
            <person name="Klenk H.P."/>
            <person name="Lucas S."/>
        </authorList>
    </citation>
    <scope>NUCLEOTIDE SEQUENCE [LARGE SCALE GENOMIC DNA]</scope>
    <source>
        <strain evidence="3">ATCC 43595 / DSM 2588 / LMG 13176 / NBRC 15968 / NCIMB 11800 / UQM 2034</strain>
    </source>
</reference>
<protein>
    <submittedName>
        <fullName evidence="2">Ketosteroid isomerase-related protein-like protein</fullName>
    </submittedName>
</protein>
<dbReference type="SUPFAM" id="SSF54427">
    <property type="entry name" value="NTF2-like"/>
    <property type="match status" value="1"/>
</dbReference>
<evidence type="ECO:0000313" key="2">
    <source>
        <dbReference type="EMBL" id="ACU61810.1"/>
    </source>
</evidence>
<dbReference type="Gene3D" id="3.10.450.50">
    <property type="match status" value="1"/>
</dbReference>
<dbReference type="RefSeq" id="WP_012791978.1">
    <property type="nucleotide sequence ID" value="NC_013132.1"/>
</dbReference>
<dbReference type="KEGG" id="cpi:Cpin_4363"/>
<proteinExistence type="predicted"/>
<dbReference type="EMBL" id="CP001699">
    <property type="protein sequence ID" value="ACU61810.1"/>
    <property type="molecule type" value="Genomic_DNA"/>
</dbReference>
<accession>A0A979G6T9</accession>
<evidence type="ECO:0000313" key="3">
    <source>
        <dbReference type="Proteomes" id="UP000002215"/>
    </source>
</evidence>
<dbReference type="Proteomes" id="UP000002215">
    <property type="component" value="Chromosome"/>
</dbReference>
<dbReference type="Pfam" id="PF12680">
    <property type="entry name" value="SnoaL_2"/>
    <property type="match status" value="1"/>
</dbReference>
<dbReference type="InterPro" id="IPR032710">
    <property type="entry name" value="NTF2-like_dom_sf"/>
</dbReference>
<keyword evidence="2" id="KW-0413">Isomerase</keyword>
<feature type="domain" description="SnoaL-like" evidence="1">
    <location>
        <begin position="21"/>
        <end position="113"/>
    </location>
</feature>
<gene>
    <name evidence="2" type="ordered locus">Cpin_4363</name>
</gene>
<sequence>MINKEIVRKGFERWTRSEGSFFDLLAANVVWTITGNSPVSKTYTSKQAFIAEVIDPLNERFSKKITPELKGIFAEDDMVIALWHGTAVAKDGRPYDNMYSWYMKMEQGKIIEVVAFFDTIEFTDIWNRIDITAVK</sequence>
<organism evidence="2 3">
    <name type="scientific">Chitinophaga pinensis (strain ATCC 43595 / DSM 2588 / LMG 13176 / NBRC 15968 / NCIMB 11800 / UQM 2034)</name>
    <dbReference type="NCBI Taxonomy" id="485918"/>
    <lineage>
        <taxon>Bacteria</taxon>
        <taxon>Pseudomonadati</taxon>
        <taxon>Bacteroidota</taxon>
        <taxon>Chitinophagia</taxon>
        <taxon>Chitinophagales</taxon>
        <taxon>Chitinophagaceae</taxon>
        <taxon>Chitinophaga</taxon>
    </lineage>
</organism>
<evidence type="ECO:0000259" key="1">
    <source>
        <dbReference type="Pfam" id="PF12680"/>
    </source>
</evidence>